<feature type="transmembrane region" description="Helical" evidence="1">
    <location>
        <begin position="20"/>
        <end position="45"/>
    </location>
</feature>
<sequence>MTNTPPRTTYELALSDVHRVLVALTLTSLTVWTVWAVPVADWVLASTESTSVEAGRGSAAHDAIAQGWLAIVVVTVAMTIGSALAVGVDHSRGQNWTITVFQKAIRLASTVVAMWAIWTVSVLAAAGVHTIG</sequence>
<dbReference type="EMBL" id="CAFBMK010000014">
    <property type="protein sequence ID" value="CAB4898528.1"/>
    <property type="molecule type" value="Genomic_DNA"/>
</dbReference>
<accession>A0A6J7FWU7</accession>
<feature type="transmembrane region" description="Helical" evidence="1">
    <location>
        <begin position="107"/>
        <end position="131"/>
    </location>
</feature>
<organism evidence="2">
    <name type="scientific">freshwater metagenome</name>
    <dbReference type="NCBI Taxonomy" id="449393"/>
    <lineage>
        <taxon>unclassified sequences</taxon>
        <taxon>metagenomes</taxon>
        <taxon>ecological metagenomes</taxon>
    </lineage>
</organism>
<protein>
    <submittedName>
        <fullName evidence="2">Unannotated protein</fullName>
    </submittedName>
</protein>
<feature type="transmembrane region" description="Helical" evidence="1">
    <location>
        <begin position="65"/>
        <end position="86"/>
    </location>
</feature>
<gene>
    <name evidence="2" type="ORF">UFOPK3564_00439</name>
</gene>
<name>A0A6J7FWU7_9ZZZZ</name>
<evidence type="ECO:0000313" key="2">
    <source>
        <dbReference type="EMBL" id="CAB4898528.1"/>
    </source>
</evidence>
<evidence type="ECO:0000256" key="1">
    <source>
        <dbReference type="SAM" id="Phobius"/>
    </source>
</evidence>
<keyword evidence="1" id="KW-0472">Membrane</keyword>
<keyword evidence="1" id="KW-1133">Transmembrane helix</keyword>
<dbReference type="AlphaFoldDB" id="A0A6J7FWU7"/>
<reference evidence="2" key="1">
    <citation type="submission" date="2020-05" db="EMBL/GenBank/DDBJ databases">
        <authorList>
            <person name="Chiriac C."/>
            <person name="Salcher M."/>
            <person name="Ghai R."/>
            <person name="Kavagutti S V."/>
        </authorList>
    </citation>
    <scope>NUCLEOTIDE SEQUENCE</scope>
</reference>
<proteinExistence type="predicted"/>
<keyword evidence="1" id="KW-0812">Transmembrane</keyword>